<evidence type="ECO:0000256" key="2">
    <source>
        <dbReference type="SAM" id="SignalP"/>
    </source>
</evidence>
<evidence type="ECO:0000259" key="3">
    <source>
        <dbReference type="Pfam" id="PF07889"/>
    </source>
</evidence>
<dbReference type="EMBL" id="OZ034822">
    <property type="protein sequence ID" value="CAL1413578.1"/>
    <property type="molecule type" value="Genomic_DNA"/>
</dbReference>
<evidence type="ECO:0000313" key="5">
    <source>
        <dbReference type="Proteomes" id="UP001497516"/>
    </source>
</evidence>
<dbReference type="InterPro" id="IPR012458">
    <property type="entry name" value="DUF1664"/>
</dbReference>
<dbReference type="Proteomes" id="UP001497516">
    <property type="component" value="Chromosome 9"/>
</dbReference>
<organism evidence="4 5">
    <name type="scientific">Linum trigynum</name>
    <dbReference type="NCBI Taxonomy" id="586398"/>
    <lineage>
        <taxon>Eukaryota</taxon>
        <taxon>Viridiplantae</taxon>
        <taxon>Streptophyta</taxon>
        <taxon>Embryophyta</taxon>
        <taxon>Tracheophyta</taxon>
        <taxon>Spermatophyta</taxon>
        <taxon>Magnoliopsida</taxon>
        <taxon>eudicotyledons</taxon>
        <taxon>Gunneridae</taxon>
        <taxon>Pentapetalae</taxon>
        <taxon>rosids</taxon>
        <taxon>fabids</taxon>
        <taxon>Malpighiales</taxon>
        <taxon>Linaceae</taxon>
        <taxon>Linum</taxon>
    </lineage>
</organism>
<gene>
    <name evidence="4" type="ORF">LTRI10_LOCUS52801</name>
</gene>
<feature type="domain" description="DUF1664" evidence="3">
    <location>
        <begin position="88"/>
        <end position="208"/>
    </location>
</feature>
<keyword evidence="5" id="KW-1185">Reference proteome</keyword>
<feature type="region of interest" description="Disordered" evidence="1">
    <location>
        <begin position="305"/>
        <end position="327"/>
    </location>
</feature>
<feature type="chain" id="PRO_5043449686" description="DUF1664 domain-containing protein" evidence="2">
    <location>
        <begin position="20"/>
        <end position="350"/>
    </location>
</feature>
<protein>
    <recommendedName>
        <fullName evidence="3">DUF1664 domain-containing protein</fullName>
    </recommendedName>
</protein>
<name>A0AAV2GUT0_9ROSI</name>
<dbReference type="PANTHER" id="PTHR47289:SF2">
    <property type="entry name" value="TRANSCRIPTION FACTOR, PUTATIVE (DUF1664)-RELATED"/>
    <property type="match status" value="1"/>
</dbReference>
<dbReference type="AlphaFoldDB" id="A0AAV2GUT0"/>
<feature type="signal peptide" evidence="2">
    <location>
        <begin position="1"/>
        <end position="19"/>
    </location>
</feature>
<evidence type="ECO:0000256" key="1">
    <source>
        <dbReference type="SAM" id="MobiDB-lite"/>
    </source>
</evidence>
<feature type="region of interest" description="Disordered" evidence="1">
    <location>
        <begin position="255"/>
        <end position="291"/>
    </location>
</feature>
<evidence type="ECO:0000313" key="4">
    <source>
        <dbReference type="EMBL" id="CAL1413578.1"/>
    </source>
</evidence>
<dbReference type="Pfam" id="PF07889">
    <property type="entry name" value="DUF1664"/>
    <property type="match status" value="1"/>
</dbReference>
<dbReference type="PANTHER" id="PTHR47289">
    <property type="entry name" value="TRANSCRIPTION FACTOR, PUTATIVE (DUF1664)-RELATED"/>
    <property type="match status" value="1"/>
</dbReference>
<sequence>MALPLGKLVILAGAGLIGASTVYGKDSGITDWLFGASKIWKQLKKDTGSGKKPQNDSLMAQVNSLRQELQLLASNGPVTIITSGGAGANKYYIIVVGGVIGCGYVWWKGWKFPDMMFATRRTLSDACNSVAQQLEAVYASLRTTRKELSAGISNLDTKLTEIEKSTDSTQGIVVRLREGSGKIGKDFHSFKERVESLKSRVDNIAVKQVESISGIQSLLAVAHEVQTGLIDNGQTSPSSSPQISFSSVRALPPAADGISARPATSDPSPEVEQTPRRIVSPPSTQQGNGVAGVTELTSQGIWNGIYTPEVTNGGESSSSSSSSVLQRPSSFLSRVFSSTAEDVVDAFKMN</sequence>
<proteinExistence type="predicted"/>
<keyword evidence="2" id="KW-0732">Signal</keyword>
<accession>A0AAV2GUT0</accession>
<reference evidence="4 5" key="1">
    <citation type="submission" date="2024-04" db="EMBL/GenBank/DDBJ databases">
        <authorList>
            <person name="Fracassetti M."/>
        </authorList>
    </citation>
    <scope>NUCLEOTIDE SEQUENCE [LARGE SCALE GENOMIC DNA]</scope>
</reference>